<keyword evidence="2" id="KW-1185">Reference proteome</keyword>
<evidence type="ECO:0000313" key="2">
    <source>
        <dbReference type="Proteomes" id="UP000887013"/>
    </source>
</evidence>
<comment type="caution">
    <text evidence="1">The sequence shown here is derived from an EMBL/GenBank/DDBJ whole genome shotgun (WGS) entry which is preliminary data.</text>
</comment>
<gene>
    <name evidence="1" type="ORF">NPIL_398842</name>
</gene>
<protein>
    <submittedName>
        <fullName evidence="1">Uncharacterized protein</fullName>
    </submittedName>
</protein>
<accession>A0A8X6URM3</accession>
<dbReference type="AlphaFoldDB" id="A0A8X6URM3"/>
<organism evidence="1 2">
    <name type="scientific">Nephila pilipes</name>
    <name type="common">Giant wood spider</name>
    <name type="synonym">Nephila maculata</name>
    <dbReference type="NCBI Taxonomy" id="299642"/>
    <lineage>
        <taxon>Eukaryota</taxon>
        <taxon>Metazoa</taxon>
        <taxon>Ecdysozoa</taxon>
        <taxon>Arthropoda</taxon>
        <taxon>Chelicerata</taxon>
        <taxon>Arachnida</taxon>
        <taxon>Araneae</taxon>
        <taxon>Araneomorphae</taxon>
        <taxon>Entelegynae</taxon>
        <taxon>Araneoidea</taxon>
        <taxon>Nephilidae</taxon>
        <taxon>Nephila</taxon>
    </lineage>
</organism>
<dbReference type="EMBL" id="BMAW01039738">
    <property type="protein sequence ID" value="GFU56951.1"/>
    <property type="molecule type" value="Genomic_DNA"/>
</dbReference>
<reference evidence="1" key="1">
    <citation type="submission" date="2020-08" db="EMBL/GenBank/DDBJ databases">
        <title>Multicomponent nature underlies the extraordinary mechanical properties of spider dragline silk.</title>
        <authorList>
            <person name="Kono N."/>
            <person name="Nakamura H."/>
            <person name="Mori M."/>
            <person name="Yoshida Y."/>
            <person name="Ohtoshi R."/>
            <person name="Malay A.D."/>
            <person name="Moran D.A.P."/>
            <person name="Tomita M."/>
            <person name="Numata K."/>
            <person name="Arakawa K."/>
        </authorList>
    </citation>
    <scope>NUCLEOTIDE SEQUENCE</scope>
</reference>
<proteinExistence type="predicted"/>
<sequence>MEKCSLLTPLSKGIRQKELELKINYEGARFFADQQWVILLEEEIRALRSLLVGPFLMKSMCRKSHGKQIINQKIHASYVKTKEQLAGCQKGCVRWSSSWFLQPLSLSLCHHVFEDKQASTYWI</sequence>
<name>A0A8X6URM3_NEPPI</name>
<evidence type="ECO:0000313" key="1">
    <source>
        <dbReference type="EMBL" id="GFU56951.1"/>
    </source>
</evidence>
<dbReference type="Proteomes" id="UP000887013">
    <property type="component" value="Unassembled WGS sequence"/>
</dbReference>